<accession>A0A7X3LET7</accession>
<evidence type="ECO:0000256" key="1">
    <source>
        <dbReference type="SAM" id="Coils"/>
    </source>
</evidence>
<feature type="coiled-coil region" evidence="1">
    <location>
        <begin position="1"/>
        <end position="35"/>
    </location>
</feature>
<proteinExistence type="predicted"/>
<keyword evidence="1" id="KW-0175">Coiled coil</keyword>
<name>A0A7X3LET7_9BACL</name>
<dbReference type="AlphaFoldDB" id="A0A7X3LET7"/>
<organism evidence="2 3">
    <name type="scientific">Paenibacillus dendrobii</name>
    <dbReference type="NCBI Taxonomy" id="2691084"/>
    <lineage>
        <taxon>Bacteria</taxon>
        <taxon>Bacillati</taxon>
        <taxon>Bacillota</taxon>
        <taxon>Bacilli</taxon>
        <taxon>Bacillales</taxon>
        <taxon>Paenibacillaceae</taxon>
        <taxon>Paenibacillus</taxon>
    </lineage>
</organism>
<reference evidence="2 3" key="1">
    <citation type="submission" date="2019-12" db="EMBL/GenBank/DDBJ databases">
        <title>Paenibacillus sp. nov., an endophytic bacterium isolated from the stem of Dendrobium.</title>
        <authorList>
            <person name="Zhao R."/>
        </authorList>
    </citation>
    <scope>NUCLEOTIDE SEQUENCE [LARGE SCALE GENOMIC DNA]</scope>
    <source>
        <strain evidence="2 3">HJL G12</strain>
    </source>
</reference>
<evidence type="ECO:0000313" key="2">
    <source>
        <dbReference type="EMBL" id="MWV42337.1"/>
    </source>
</evidence>
<sequence>MDKIVKRYYQLKQQQKETEQELKELRDQIMAFCDEKETSEFAAGPYRVKLVSQSRKEYDDLKLYEALPDLELWRMLSKSDPSKIAGLIKLGVIKEERIQDTYALKQITLLQVDKK</sequence>
<dbReference type="RefSeq" id="WP_160495948.1">
    <property type="nucleotide sequence ID" value="NZ_WUBI01000001.1"/>
</dbReference>
<dbReference type="Proteomes" id="UP000460318">
    <property type="component" value="Unassembled WGS sequence"/>
</dbReference>
<gene>
    <name evidence="2" type="ORF">GRF59_01725</name>
</gene>
<evidence type="ECO:0000313" key="3">
    <source>
        <dbReference type="Proteomes" id="UP000460318"/>
    </source>
</evidence>
<keyword evidence="3" id="KW-1185">Reference proteome</keyword>
<comment type="caution">
    <text evidence="2">The sequence shown here is derived from an EMBL/GenBank/DDBJ whole genome shotgun (WGS) entry which is preliminary data.</text>
</comment>
<protein>
    <submittedName>
        <fullName evidence="2">Uncharacterized protein</fullName>
    </submittedName>
</protein>
<dbReference type="EMBL" id="WUBI01000001">
    <property type="protein sequence ID" value="MWV42337.1"/>
    <property type="molecule type" value="Genomic_DNA"/>
</dbReference>